<name>A0A0G7ZL12_9MOLU</name>
<keyword evidence="2" id="KW-1185">Reference proteome</keyword>
<reference evidence="2" key="1">
    <citation type="submission" date="2015-05" db="EMBL/GenBank/DDBJ databases">
        <authorList>
            <person name="Collingro A."/>
        </authorList>
    </citation>
    <scope>NUCLEOTIDE SEQUENCE [LARGE SCALE GENOMIC DNA]</scope>
    <source>
        <strain evidence="2">Ps</strain>
    </source>
</reference>
<dbReference type="AlphaFoldDB" id="A0A0G7ZL12"/>
<organism evidence="1 2">
    <name type="scientific">Candidatus Hepatoplasma crinochetorum</name>
    <dbReference type="NCBI Taxonomy" id="295596"/>
    <lineage>
        <taxon>Bacteria</taxon>
        <taxon>Bacillati</taxon>
        <taxon>Mycoplasmatota</taxon>
        <taxon>Mollicutes</taxon>
        <taxon>Candidatus Hepatoplasmataceae</taxon>
        <taxon>Candidatus Hepatoplasma</taxon>
    </lineage>
</organism>
<protein>
    <submittedName>
        <fullName evidence="1">Uncharacterized protein</fullName>
    </submittedName>
</protein>
<evidence type="ECO:0000313" key="1">
    <source>
        <dbReference type="EMBL" id="CRX36880.1"/>
    </source>
</evidence>
<accession>A0A0G7ZL12</accession>
<proteinExistence type="predicted"/>
<sequence length="59" mass="6957">MNEKDKVLHLKAKQELLQMKKNEKDFSSILVMKKIDEKDNNSNNNQGPLFDSNNYLIVY</sequence>
<evidence type="ECO:0000313" key="2">
    <source>
        <dbReference type="Proteomes" id="UP000242141"/>
    </source>
</evidence>
<dbReference type="EMBL" id="CWGI01000001">
    <property type="protein sequence ID" value="CRX36880.1"/>
    <property type="molecule type" value="Genomic_DNA"/>
</dbReference>
<dbReference type="Proteomes" id="UP000242141">
    <property type="component" value="Unassembled WGS sequence"/>
</dbReference>
<gene>
    <name evidence="1" type="ORF">HEPPS_00790</name>
</gene>